<dbReference type="AlphaFoldDB" id="A0A011QNH7"/>
<keyword evidence="2" id="KW-0732">Signal</keyword>
<evidence type="ECO:0000256" key="1">
    <source>
        <dbReference type="SAM" id="MobiDB-lite"/>
    </source>
</evidence>
<organism evidence="3 4">
    <name type="scientific">Candidatus Accumulibacter appositus</name>
    <dbReference type="NCBI Taxonomy" id="1454003"/>
    <lineage>
        <taxon>Bacteria</taxon>
        <taxon>Pseudomonadati</taxon>
        <taxon>Pseudomonadota</taxon>
        <taxon>Betaproteobacteria</taxon>
        <taxon>Candidatus Accumulibacter</taxon>
    </lineage>
</organism>
<dbReference type="InterPro" id="IPR014118">
    <property type="entry name" value="T4SS_TraV"/>
</dbReference>
<dbReference type="PROSITE" id="PS51257">
    <property type="entry name" value="PROKAR_LIPOPROTEIN"/>
    <property type="match status" value="1"/>
</dbReference>
<proteinExistence type="predicted"/>
<name>A0A011QNH7_9PROT</name>
<evidence type="ECO:0000313" key="3">
    <source>
        <dbReference type="EMBL" id="EXI80399.1"/>
    </source>
</evidence>
<feature type="signal peptide" evidence="2">
    <location>
        <begin position="1"/>
        <end position="20"/>
    </location>
</feature>
<dbReference type="Pfam" id="PF09676">
    <property type="entry name" value="TraV"/>
    <property type="match status" value="1"/>
</dbReference>
<protein>
    <submittedName>
        <fullName evidence="3">Conjugal transfer protein TraV</fullName>
    </submittedName>
</protein>
<evidence type="ECO:0000256" key="2">
    <source>
        <dbReference type="SAM" id="SignalP"/>
    </source>
</evidence>
<accession>A0A011QNH7</accession>
<feature type="region of interest" description="Disordered" evidence="1">
    <location>
        <begin position="60"/>
        <end position="98"/>
    </location>
</feature>
<dbReference type="EMBL" id="JEMX01000034">
    <property type="protein sequence ID" value="EXI80399.1"/>
    <property type="molecule type" value="Genomic_DNA"/>
</dbReference>
<dbReference type="Proteomes" id="UP000021816">
    <property type="component" value="Unassembled WGS sequence"/>
</dbReference>
<feature type="chain" id="PRO_5001461795" evidence="2">
    <location>
        <begin position="21"/>
        <end position="202"/>
    </location>
</feature>
<gene>
    <name evidence="3" type="ORF">AW10_01832</name>
</gene>
<sequence length="202" mass="21404" precursor="true">MNRAGAFGPFILVLALPALLAGCAGTMSGLDGQGKFSCKAPDGIACASLAGVYANALQNNLPGQERPPETATTPKIASPGHTPPSTITRPVPSSGEPIRSAQTVRRIWLAPWEDDEEVLHDQSYVYFVVDPGRWQLAHTRRNASEAYRPVLPPIAFTPAATDADERPVLRMERATPAPAGMPSLPLPPRGLPQPPGTSEGNQ</sequence>
<comment type="caution">
    <text evidence="3">The sequence shown here is derived from an EMBL/GenBank/DDBJ whole genome shotgun (WGS) entry which is preliminary data.</text>
</comment>
<feature type="region of interest" description="Disordered" evidence="1">
    <location>
        <begin position="172"/>
        <end position="202"/>
    </location>
</feature>
<evidence type="ECO:0000313" key="4">
    <source>
        <dbReference type="Proteomes" id="UP000021816"/>
    </source>
</evidence>
<feature type="compositionally biased region" description="Pro residues" evidence="1">
    <location>
        <begin position="184"/>
        <end position="195"/>
    </location>
</feature>
<dbReference type="NCBIfam" id="TIGR02747">
    <property type="entry name" value="TraV"/>
    <property type="match status" value="1"/>
</dbReference>
<reference evidence="3 4" key="1">
    <citation type="submission" date="2014-02" db="EMBL/GenBank/DDBJ databases">
        <title>Expanding our view of genomic diversity in Candidatus Accumulibacter clades.</title>
        <authorList>
            <person name="Skennerton C.T."/>
            <person name="Barr J.J."/>
            <person name="Slater F.R."/>
            <person name="Bond P.L."/>
            <person name="Tyson G.W."/>
        </authorList>
    </citation>
    <scope>NUCLEOTIDE SEQUENCE [LARGE SCALE GENOMIC DNA]</scope>
    <source>
        <strain evidence="4">BA-92</strain>
    </source>
</reference>